<reference evidence="2 3" key="1">
    <citation type="journal article" date="2019" name="Sci. Data">
        <title>Hybrid genome assembly and annotation of Danionella translucida.</title>
        <authorList>
            <person name="Kadobianskyi M."/>
            <person name="Schulze L."/>
            <person name="Schuelke M."/>
            <person name="Judkewitz B."/>
        </authorList>
    </citation>
    <scope>NUCLEOTIDE SEQUENCE [LARGE SCALE GENOMIC DNA]</scope>
    <source>
        <strain evidence="2 3">Bolton</strain>
    </source>
</reference>
<evidence type="ECO:0000313" key="2">
    <source>
        <dbReference type="EMBL" id="TRY71293.1"/>
    </source>
</evidence>
<accession>A0A553P0T1</accession>
<organism evidence="2 3">
    <name type="scientific">Danionella cerebrum</name>
    <dbReference type="NCBI Taxonomy" id="2873325"/>
    <lineage>
        <taxon>Eukaryota</taxon>
        <taxon>Metazoa</taxon>
        <taxon>Chordata</taxon>
        <taxon>Craniata</taxon>
        <taxon>Vertebrata</taxon>
        <taxon>Euteleostomi</taxon>
        <taxon>Actinopterygii</taxon>
        <taxon>Neopterygii</taxon>
        <taxon>Teleostei</taxon>
        <taxon>Ostariophysi</taxon>
        <taxon>Cypriniformes</taxon>
        <taxon>Danionidae</taxon>
        <taxon>Danioninae</taxon>
        <taxon>Danionella</taxon>
    </lineage>
</organism>
<dbReference type="OrthoDB" id="2215036at2759"/>
<dbReference type="Pfam" id="PF19273">
    <property type="entry name" value="Exportin-5"/>
    <property type="match status" value="1"/>
</dbReference>
<dbReference type="InterPro" id="IPR045478">
    <property type="entry name" value="Exportin-5_C"/>
</dbReference>
<dbReference type="AlphaFoldDB" id="A0A553P0T1"/>
<evidence type="ECO:0000259" key="1">
    <source>
        <dbReference type="Pfam" id="PF19273"/>
    </source>
</evidence>
<dbReference type="Gene3D" id="1.25.10.10">
    <property type="entry name" value="Leucine-rich Repeat Variant"/>
    <property type="match status" value="1"/>
</dbReference>
<keyword evidence="3" id="KW-1185">Reference proteome</keyword>
<dbReference type="STRING" id="623744.A0A553P0T1"/>
<comment type="caution">
    <text evidence="2">The sequence shown here is derived from an EMBL/GenBank/DDBJ whole genome shotgun (WGS) entry which is preliminary data.</text>
</comment>
<protein>
    <recommendedName>
        <fullName evidence="1">Exportin-5 C-terminal domain-containing protein</fullName>
    </recommendedName>
</protein>
<dbReference type="Proteomes" id="UP000316079">
    <property type="component" value="Unassembled WGS sequence"/>
</dbReference>
<evidence type="ECO:0000313" key="3">
    <source>
        <dbReference type="Proteomes" id="UP000316079"/>
    </source>
</evidence>
<dbReference type="EMBL" id="SRMA01026762">
    <property type="protein sequence ID" value="TRY71293.1"/>
    <property type="molecule type" value="Genomic_DNA"/>
</dbReference>
<sequence length="144" mass="16284">MVLGRNLQPDAVSWLFTSVLKGLEMHGQHEGCNATLSQLALLIYDALRPRYTELRMIMNQIPDIQLQALDQFDQRILHPSSGATRPAEKKRRDQFKKLIAGAVGKEVHIRNLPSLFKMPKVVKEPLEIIEDNALLSLFAPDTDV</sequence>
<proteinExistence type="predicted"/>
<name>A0A553P0T1_9TELE</name>
<feature type="domain" description="Exportin-5 C-terminal" evidence="1">
    <location>
        <begin position="10"/>
        <end position="107"/>
    </location>
</feature>
<gene>
    <name evidence="2" type="ORF">DNTS_007635</name>
</gene>
<dbReference type="InterPro" id="IPR011989">
    <property type="entry name" value="ARM-like"/>
</dbReference>